<evidence type="ECO:0000313" key="3">
    <source>
        <dbReference type="EMBL" id="KGN58291.1"/>
    </source>
</evidence>
<proteinExistence type="predicted"/>
<keyword evidence="2" id="KW-1133">Transmembrane helix</keyword>
<dbReference type="AlphaFoldDB" id="A0A0A0LDX1"/>
<evidence type="ECO:0000256" key="2">
    <source>
        <dbReference type="SAM" id="Phobius"/>
    </source>
</evidence>
<evidence type="ECO:0000256" key="1">
    <source>
        <dbReference type="SAM" id="MobiDB-lite"/>
    </source>
</evidence>
<keyword evidence="2" id="KW-0812">Transmembrane</keyword>
<keyword evidence="2" id="KW-0472">Membrane</keyword>
<dbReference type="Proteomes" id="UP000029981">
    <property type="component" value="Chromosome 3"/>
</dbReference>
<gene>
    <name evidence="3" type="ORF">Csa_3G608700</name>
</gene>
<reference evidence="3 4" key="3">
    <citation type="journal article" date="2010" name="BMC Genomics">
        <title>Transcriptome sequencing and comparative analysis of cucumber flowers with different sex types.</title>
        <authorList>
            <person name="Guo S."/>
            <person name="Zheng Y."/>
            <person name="Joung J.G."/>
            <person name="Liu S."/>
            <person name="Zhang Z."/>
            <person name="Crasta O.R."/>
            <person name="Sobral B.W."/>
            <person name="Xu Y."/>
            <person name="Huang S."/>
            <person name="Fei Z."/>
        </authorList>
    </citation>
    <scope>NUCLEOTIDE SEQUENCE [LARGE SCALE GENOMIC DNA]</scope>
    <source>
        <strain evidence="4">cv. 9930</strain>
    </source>
</reference>
<dbReference type="EMBL" id="CM002924">
    <property type="protein sequence ID" value="KGN58291.1"/>
    <property type="molecule type" value="Genomic_DNA"/>
</dbReference>
<feature type="compositionally biased region" description="Basic residues" evidence="1">
    <location>
        <begin position="1"/>
        <end position="13"/>
    </location>
</feature>
<protein>
    <submittedName>
        <fullName evidence="3">Uncharacterized protein</fullName>
    </submittedName>
</protein>
<name>A0A0A0LDX1_CUCSA</name>
<feature type="transmembrane region" description="Helical" evidence="2">
    <location>
        <begin position="56"/>
        <end position="84"/>
    </location>
</feature>
<keyword evidence="4" id="KW-1185">Reference proteome</keyword>
<reference evidence="3 4" key="1">
    <citation type="journal article" date="2009" name="Nat. Genet.">
        <title>The genome of the cucumber, Cucumis sativus L.</title>
        <authorList>
            <person name="Huang S."/>
            <person name="Li R."/>
            <person name="Zhang Z."/>
            <person name="Li L."/>
            <person name="Gu X."/>
            <person name="Fan W."/>
            <person name="Lucas W.J."/>
            <person name="Wang X."/>
            <person name="Xie B."/>
            <person name="Ni P."/>
            <person name="Ren Y."/>
            <person name="Zhu H."/>
            <person name="Li J."/>
            <person name="Lin K."/>
            <person name="Jin W."/>
            <person name="Fei Z."/>
            <person name="Li G."/>
            <person name="Staub J."/>
            <person name="Kilian A."/>
            <person name="van der Vossen E.A."/>
            <person name="Wu Y."/>
            <person name="Guo J."/>
            <person name="He J."/>
            <person name="Jia Z."/>
            <person name="Ren Y."/>
            <person name="Tian G."/>
            <person name="Lu Y."/>
            <person name="Ruan J."/>
            <person name="Qian W."/>
            <person name="Wang M."/>
            <person name="Huang Q."/>
            <person name="Li B."/>
            <person name="Xuan Z."/>
            <person name="Cao J."/>
            <person name="Asan"/>
            <person name="Wu Z."/>
            <person name="Zhang J."/>
            <person name="Cai Q."/>
            <person name="Bai Y."/>
            <person name="Zhao B."/>
            <person name="Han Y."/>
            <person name="Li Y."/>
            <person name="Li X."/>
            <person name="Wang S."/>
            <person name="Shi Q."/>
            <person name="Liu S."/>
            <person name="Cho W.K."/>
            <person name="Kim J.Y."/>
            <person name="Xu Y."/>
            <person name="Heller-Uszynska K."/>
            <person name="Miao H."/>
            <person name="Cheng Z."/>
            <person name="Zhang S."/>
            <person name="Wu J."/>
            <person name="Yang Y."/>
            <person name="Kang H."/>
            <person name="Li M."/>
            <person name="Liang H."/>
            <person name="Ren X."/>
            <person name="Shi Z."/>
            <person name="Wen M."/>
            <person name="Jian M."/>
            <person name="Yang H."/>
            <person name="Zhang G."/>
            <person name="Yang Z."/>
            <person name="Chen R."/>
            <person name="Liu S."/>
            <person name="Li J."/>
            <person name="Ma L."/>
            <person name="Liu H."/>
            <person name="Zhou Y."/>
            <person name="Zhao J."/>
            <person name="Fang X."/>
            <person name="Li G."/>
            <person name="Fang L."/>
            <person name="Li Y."/>
            <person name="Liu D."/>
            <person name="Zheng H."/>
            <person name="Zhang Y."/>
            <person name="Qin N."/>
            <person name="Li Z."/>
            <person name="Yang G."/>
            <person name="Yang S."/>
            <person name="Bolund L."/>
            <person name="Kristiansen K."/>
            <person name="Zheng H."/>
            <person name="Li S."/>
            <person name="Zhang X."/>
            <person name="Yang H."/>
            <person name="Wang J."/>
            <person name="Sun R."/>
            <person name="Zhang B."/>
            <person name="Jiang S."/>
            <person name="Wang J."/>
            <person name="Du Y."/>
            <person name="Li S."/>
        </authorList>
    </citation>
    <scope>NUCLEOTIDE SEQUENCE [LARGE SCALE GENOMIC DNA]</scope>
    <source>
        <strain evidence="4">cv. 9930</strain>
    </source>
</reference>
<accession>A0A0A0LDX1</accession>
<feature type="region of interest" description="Disordered" evidence="1">
    <location>
        <begin position="1"/>
        <end position="22"/>
    </location>
</feature>
<organism evidence="3 4">
    <name type="scientific">Cucumis sativus</name>
    <name type="common">Cucumber</name>
    <dbReference type="NCBI Taxonomy" id="3659"/>
    <lineage>
        <taxon>Eukaryota</taxon>
        <taxon>Viridiplantae</taxon>
        <taxon>Streptophyta</taxon>
        <taxon>Embryophyta</taxon>
        <taxon>Tracheophyta</taxon>
        <taxon>Spermatophyta</taxon>
        <taxon>Magnoliopsida</taxon>
        <taxon>eudicotyledons</taxon>
        <taxon>Gunneridae</taxon>
        <taxon>Pentapetalae</taxon>
        <taxon>rosids</taxon>
        <taxon>fabids</taxon>
        <taxon>Cucurbitales</taxon>
        <taxon>Cucurbitaceae</taxon>
        <taxon>Benincaseae</taxon>
        <taxon>Cucumis</taxon>
    </lineage>
</organism>
<evidence type="ECO:0000313" key="4">
    <source>
        <dbReference type="Proteomes" id="UP000029981"/>
    </source>
</evidence>
<sequence>MTTKPNHHGRHLTRSAGHIFISPPPSPKSYIFPFLTAESFCGFSDSIPQLFFFKGFLLFSSSFLFLLLLSTPFLFGIWILGLAIS</sequence>
<dbReference type="Gramene" id="KGN58291">
    <property type="protein sequence ID" value="KGN58291"/>
    <property type="gene ID" value="Csa_3G608700"/>
</dbReference>
<reference evidence="3 4" key="4">
    <citation type="journal article" date="2011" name="BMC Genomics">
        <title>RNA-Seq improves annotation of protein-coding genes in the cucumber genome.</title>
        <authorList>
            <person name="Li Z."/>
            <person name="Zhang Z."/>
            <person name="Yan P."/>
            <person name="Huang S."/>
            <person name="Fei Z."/>
            <person name="Lin K."/>
        </authorList>
    </citation>
    <scope>NUCLEOTIDE SEQUENCE [LARGE SCALE GENOMIC DNA]</scope>
    <source>
        <strain evidence="4">cv. 9930</strain>
    </source>
</reference>
<reference evidence="3 4" key="2">
    <citation type="journal article" date="2009" name="PLoS ONE">
        <title>An integrated genetic and cytogenetic map of the cucumber genome.</title>
        <authorList>
            <person name="Ren Y."/>
            <person name="Zhang Z."/>
            <person name="Liu J."/>
            <person name="Staub J.E."/>
            <person name="Han Y."/>
            <person name="Cheng Z."/>
            <person name="Li X."/>
            <person name="Lu J."/>
            <person name="Miao H."/>
            <person name="Kang H."/>
            <person name="Xie B."/>
            <person name="Gu X."/>
            <person name="Wang X."/>
            <person name="Du Y."/>
            <person name="Jin W."/>
            <person name="Huang S."/>
        </authorList>
    </citation>
    <scope>NUCLEOTIDE SEQUENCE [LARGE SCALE GENOMIC DNA]</scope>
    <source>
        <strain evidence="4">cv. 9930</strain>
    </source>
</reference>